<feature type="non-terminal residue" evidence="2">
    <location>
        <position position="245"/>
    </location>
</feature>
<dbReference type="InterPro" id="IPR005135">
    <property type="entry name" value="Endo/exonuclease/phosphatase"/>
</dbReference>
<dbReference type="Pfam" id="PF14529">
    <property type="entry name" value="Exo_endo_phos_2"/>
    <property type="match status" value="1"/>
</dbReference>
<comment type="caution">
    <text evidence="2">The sequence shown here is derived from an EMBL/GenBank/DDBJ whole genome shotgun (WGS) entry which is preliminary data.</text>
</comment>
<evidence type="ECO:0000313" key="3">
    <source>
        <dbReference type="Proteomes" id="UP000285301"/>
    </source>
</evidence>
<accession>A0A3S3NHV6</accession>
<organism evidence="2 3">
    <name type="scientific">Dinothrombium tinctorium</name>
    <dbReference type="NCBI Taxonomy" id="1965070"/>
    <lineage>
        <taxon>Eukaryota</taxon>
        <taxon>Metazoa</taxon>
        <taxon>Ecdysozoa</taxon>
        <taxon>Arthropoda</taxon>
        <taxon>Chelicerata</taxon>
        <taxon>Arachnida</taxon>
        <taxon>Acari</taxon>
        <taxon>Acariformes</taxon>
        <taxon>Trombidiformes</taxon>
        <taxon>Prostigmata</taxon>
        <taxon>Anystina</taxon>
        <taxon>Parasitengona</taxon>
        <taxon>Trombidioidea</taxon>
        <taxon>Trombidiidae</taxon>
        <taxon>Dinothrombium</taxon>
    </lineage>
</organism>
<dbReference type="SUPFAM" id="SSF56219">
    <property type="entry name" value="DNase I-like"/>
    <property type="match status" value="1"/>
</dbReference>
<feature type="domain" description="Endonuclease/exonuclease/phosphatase" evidence="1">
    <location>
        <begin position="74"/>
        <end position="172"/>
    </location>
</feature>
<dbReference type="InterPro" id="IPR036691">
    <property type="entry name" value="Endo/exonu/phosph_ase_sf"/>
</dbReference>
<dbReference type="GO" id="GO:0003824">
    <property type="term" value="F:catalytic activity"/>
    <property type="evidence" value="ECO:0007669"/>
    <property type="project" value="InterPro"/>
</dbReference>
<keyword evidence="3" id="KW-1185">Reference proteome</keyword>
<dbReference type="Gene3D" id="3.60.10.10">
    <property type="entry name" value="Endonuclease/exonuclease/phosphatase"/>
    <property type="match status" value="1"/>
</dbReference>
<gene>
    <name evidence="2" type="ORF">B4U79_19206</name>
</gene>
<evidence type="ECO:0000259" key="1">
    <source>
        <dbReference type="Pfam" id="PF14529"/>
    </source>
</evidence>
<dbReference type="AlphaFoldDB" id="A0A3S3NHV6"/>
<evidence type="ECO:0000313" key="2">
    <source>
        <dbReference type="EMBL" id="RWR99664.1"/>
    </source>
</evidence>
<proteinExistence type="predicted"/>
<reference evidence="2 3" key="1">
    <citation type="journal article" date="2018" name="Gigascience">
        <title>Genomes of trombidid mites reveal novel predicted allergens and laterally-transferred genes associated with secondary metabolism.</title>
        <authorList>
            <person name="Dong X."/>
            <person name="Chaisiri K."/>
            <person name="Xia D."/>
            <person name="Armstrong S.D."/>
            <person name="Fang Y."/>
            <person name="Donnelly M.J."/>
            <person name="Kadowaki T."/>
            <person name="McGarry J.W."/>
            <person name="Darby A.C."/>
            <person name="Makepeace B.L."/>
        </authorList>
    </citation>
    <scope>NUCLEOTIDE SEQUENCE [LARGE SCALE GENOMIC DNA]</scope>
    <source>
        <strain evidence="2">UoL-WK</strain>
    </source>
</reference>
<dbReference type="Proteomes" id="UP000285301">
    <property type="component" value="Unassembled WGS sequence"/>
</dbReference>
<sequence length="245" mass="28212">MTINVDKILTDCKQFQQQVLKPGTISKKSTQEFISSLIDNLTKLKNETSKFNNSVSQDTCVMTDIQPTSVENITTELSNKIELIGENQHSLVLFCGDFNHDFKCNMQNLLDREAISLKHLFLYNGLTQIIDKPTFFRGDYSSTIDLVFTNDIYRVKFEVVENIAISCDHCAIELFLDFETEGMNNSTKRIIYDYNDSAIRQLQEKLSQTDFTYLSELDADDAFESFNDKLKQLLNDCVTKKEIKK</sequence>
<protein>
    <recommendedName>
        <fullName evidence="1">Endonuclease/exonuclease/phosphatase domain-containing protein</fullName>
    </recommendedName>
</protein>
<dbReference type="EMBL" id="NCKU01014099">
    <property type="protein sequence ID" value="RWR99664.1"/>
    <property type="molecule type" value="Genomic_DNA"/>
</dbReference>
<name>A0A3S3NHV6_9ACAR</name>